<dbReference type="InterPro" id="IPR027417">
    <property type="entry name" value="P-loop_NTPase"/>
</dbReference>
<dbReference type="PROSITE" id="PS51719">
    <property type="entry name" value="G_SEPTIN"/>
    <property type="match status" value="1"/>
</dbReference>
<dbReference type="Gene3D" id="3.40.50.300">
    <property type="entry name" value="P-loop containing nucleotide triphosphate hydrolases"/>
    <property type="match status" value="1"/>
</dbReference>
<dbReference type="EMBL" id="CAJPEV010000021">
    <property type="protein sequence ID" value="CAG0878936.1"/>
    <property type="molecule type" value="Genomic_DNA"/>
</dbReference>
<feature type="compositionally biased region" description="Basic and acidic residues" evidence="8">
    <location>
        <begin position="22"/>
        <end position="62"/>
    </location>
</feature>
<comment type="similarity">
    <text evidence="7">Belongs to the TRAFAC class TrmE-Era-EngA-EngB-Septin-like GTPase superfamily. Septin GTPase family.</text>
</comment>
<reference evidence="10" key="1">
    <citation type="submission" date="2020-11" db="EMBL/GenBank/DDBJ databases">
        <authorList>
            <person name="Tran Van P."/>
        </authorList>
    </citation>
    <scope>NUCLEOTIDE SEQUENCE</scope>
</reference>
<keyword evidence="11" id="KW-1185">Reference proteome</keyword>
<keyword evidence="5 7" id="KW-0342">GTP-binding</keyword>
<sequence length="539" mass="61828">MLGSGVTPGFRNPAVNKLALRHLESQDIDSKEDEQNHGQEESTEKPALQNKREMFFKNDHSNHIQAQSGVNKEGGNKDNQALYGSTPVQNAKEALFQHQHQNQHASNQSSHKEQPAVKKEEKNHQMNHHPPPPPPSHNQEESEREKPVVRDRDKEKERDRREKEEKGNISVPKCRELEAYVGFAILPDQVYRKAVKRGFEFTLMVVGESGTGKSTLLNSMFMADIYSPEYPGPSHRIKKTVQVEATKVLLKEKGVHLSLTLVDTPGFGDAVNNSNCWQPIVDYIDSHYEEYLNNESRVSRKKMPDNRVHCCLYFIAPTGHGLKPLDVEFMKRLHEKVNLVPVIAKADTFTSEECHLFKKQNVSSSWHNPSYWCHFLLKIMLEIRQHKIKIYEFPEGREEEERVQKPLRDRVPFAVVGSNAVLEVDGRKVRGRKYPWGLVEGWLRRFLEEGFLAGSLRPLVVQSPGTVLIGEDKIIFINFLVRISEHVPVQPMVLKHVSVQPMVLEMRLSHKPLVATWVFWTGMSEDIVLRILTGGHLEW</sequence>
<evidence type="ECO:0000256" key="1">
    <source>
        <dbReference type="ARBA" id="ARBA00004626"/>
    </source>
</evidence>
<evidence type="ECO:0000313" key="10">
    <source>
        <dbReference type="EMBL" id="CAD7240310.1"/>
    </source>
</evidence>
<proteinExistence type="inferred from homology"/>
<dbReference type="PANTHER" id="PTHR18884">
    <property type="entry name" value="SEPTIN"/>
    <property type="match status" value="1"/>
</dbReference>
<dbReference type="InterPro" id="IPR016491">
    <property type="entry name" value="Septin"/>
</dbReference>
<keyword evidence="3 7" id="KW-0547">Nucleotide-binding</keyword>
<organism evidence="10">
    <name type="scientific">Darwinula stevensoni</name>
    <dbReference type="NCBI Taxonomy" id="69355"/>
    <lineage>
        <taxon>Eukaryota</taxon>
        <taxon>Metazoa</taxon>
        <taxon>Ecdysozoa</taxon>
        <taxon>Arthropoda</taxon>
        <taxon>Crustacea</taxon>
        <taxon>Oligostraca</taxon>
        <taxon>Ostracoda</taxon>
        <taxon>Podocopa</taxon>
        <taxon>Podocopida</taxon>
        <taxon>Darwinulocopina</taxon>
        <taxon>Darwinuloidea</taxon>
        <taxon>Darwinulidae</taxon>
        <taxon>Darwinula</taxon>
    </lineage>
</organism>
<comment type="subcellular location">
    <subcellularLocation>
        <location evidence="1">Cleavage furrow</location>
    </subcellularLocation>
</comment>
<dbReference type="GO" id="GO:0005856">
    <property type="term" value="C:cytoskeleton"/>
    <property type="evidence" value="ECO:0007669"/>
    <property type="project" value="UniProtKB-ARBA"/>
</dbReference>
<dbReference type="AlphaFoldDB" id="A0A7R8WY48"/>
<feature type="compositionally biased region" description="Basic and acidic residues" evidence="8">
    <location>
        <begin position="110"/>
        <end position="124"/>
    </location>
</feature>
<evidence type="ECO:0000256" key="5">
    <source>
        <dbReference type="ARBA" id="ARBA00023134"/>
    </source>
</evidence>
<dbReference type="Pfam" id="PF00735">
    <property type="entry name" value="Septin"/>
    <property type="match status" value="1"/>
</dbReference>
<feature type="domain" description="Septin-type G" evidence="9">
    <location>
        <begin position="197"/>
        <end position="483"/>
    </location>
</feature>
<evidence type="ECO:0000256" key="2">
    <source>
        <dbReference type="ARBA" id="ARBA00022618"/>
    </source>
</evidence>
<dbReference type="Proteomes" id="UP000677054">
    <property type="component" value="Unassembled WGS sequence"/>
</dbReference>
<feature type="compositionally biased region" description="Low complexity" evidence="8">
    <location>
        <begin position="97"/>
        <end position="109"/>
    </location>
</feature>
<keyword evidence="6" id="KW-0131">Cell cycle</keyword>
<evidence type="ECO:0000256" key="7">
    <source>
        <dbReference type="RuleBase" id="RU004560"/>
    </source>
</evidence>
<dbReference type="GO" id="GO:0032154">
    <property type="term" value="C:cleavage furrow"/>
    <property type="evidence" value="ECO:0007669"/>
    <property type="project" value="UniProtKB-SubCell"/>
</dbReference>
<evidence type="ECO:0000256" key="6">
    <source>
        <dbReference type="ARBA" id="ARBA00023306"/>
    </source>
</evidence>
<dbReference type="PROSITE" id="PS00675">
    <property type="entry name" value="SIGMA54_INTERACT_1"/>
    <property type="match status" value="1"/>
</dbReference>
<evidence type="ECO:0000259" key="9">
    <source>
        <dbReference type="PROSITE" id="PS51719"/>
    </source>
</evidence>
<dbReference type="GO" id="GO:0051301">
    <property type="term" value="P:cell division"/>
    <property type="evidence" value="ECO:0007669"/>
    <property type="project" value="UniProtKB-KW"/>
</dbReference>
<dbReference type="CDD" id="cd01850">
    <property type="entry name" value="CDC_Septin"/>
    <property type="match status" value="1"/>
</dbReference>
<evidence type="ECO:0000256" key="8">
    <source>
        <dbReference type="SAM" id="MobiDB-lite"/>
    </source>
</evidence>
<evidence type="ECO:0000256" key="4">
    <source>
        <dbReference type="ARBA" id="ARBA00023054"/>
    </source>
</evidence>
<dbReference type="SUPFAM" id="SSF52540">
    <property type="entry name" value="P-loop containing nucleoside triphosphate hydrolases"/>
    <property type="match status" value="1"/>
</dbReference>
<keyword evidence="4" id="KW-0175">Coiled coil</keyword>
<feature type="region of interest" description="Disordered" evidence="8">
    <location>
        <begin position="97"/>
        <end position="168"/>
    </location>
</feature>
<dbReference type="FunFam" id="3.40.50.300:FF:000162">
    <property type="entry name" value="septin-7 isoform X1"/>
    <property type="match status" value="1"/>
</dbReference>
<evidence type="ECO:0000313" key="11">
    <source>
        <dbReference type="Proteomes" id="UP000677054"/>
    </source>
</evidence>
<dbReference type="InterPro" id="IPR030379">
    <property type="entry name" value="G_SEPTIN_dom"/>
</dbReference>
<dbReference type="InterPro" id="IPR025662">
    <property type="entry name" value="Sigma_54_int_dom_ATP-bd_1"/>
</dbReference>
<gene>
    <name evidence="10" type="ORF">DSTB1V02_LOCUS335</name>
</gene>
<feature type="compositionally biased region" description="Basic and acidic residues" evidence="8">
    <location>
        <begin position="138"/>
        <end position="168"/>
    </location>
</feature>
<keyword evidence="2" id="KW-0132">Cell division</keyword>
<protein>
    <recommendedName>
        <fullName evidence="9">Septin-type G domain-containing protein</fullName>
    </recommendedName>
</protein>
<evidence type="ECO:0000256" key="3">
    <source>
        <dbReference type="ARBA" id="ARBA00022741"/>
    </source>
</evidence>
<dbReference type="GO" id="GO:0005525">
    <property type="term" value="F:GTP binding"/>
    <property type="evidence" value="ECO:0007669"/>
    <property type="project" value="UniProtKB-KW"/>
</dbReference>
<accession>A0A7R8WY48</accession>
<feature type="region of interest" description="Disordered" evidence="8">
    <location>
        <begin position="22"/>
        <end position="83"/>
    </location>
</feature>
<dbReference type="EMBL" id="LR899538">
    <property type="protein sequence ID" value="CAD7240310.1"/>
    <property type="molecule type" value="Genomic_DNA"/>
</dbReference>
<name>A0A7R8WY48_9CRUS</name>
<dbReference type="OrthoDB" id="416553at2759"/>